<dbReference type="GO" id="GO:0006357">
    <property type="term" value="P:regulation of transcription by RNA polymerase II"/>
    <property type="evidence" value="ECO:0007669"/>
    <property type="project" value="InterPro"/>
</dbReference>
<comment type="caution">
    <text evidence="4">The sequence shown here is derived from an EMBL/GenBank/DDBJ whole genome shotgun (WGS) entry which is preliminary data.</text>
</comment>
<dbReference type="EMBL" id="JAGMWT010000014">
    <property type="protein sequence ID" value="KAH7117002.1"/>
    <property type="molecule type" value="Genomic_DNA"/>
</dbReference>
<dbReference type="CDD" id="cd20524">
    <property type="entry name" value="CYCLIN_CCNH_rpt1"/>
    <property type="match status" value="1"/>
</dbReference>
<feature type="compositionally biased region" description="Basic and acidic residues" evidence="2">
    <location>
        <begin position="398"/>
        <end position="407"/>
    </location>
</feature>
<dbReference type="InterPro" id="IPR043198">
    <property type="entry name" value="Cyclin/Ssn8"/>
</dbReference>
<dbReference type="Gene3D" id="1.10.472.10">
    <property type="entry name" value="Cyclin-like"/>
    <property type="match status" value="1"/>
</dbReference>
<feature type="compositionally biased region" description="Low complexity" evidence="2">
    <location>
        <begin position="417"/>
        <end position="430"/>
    </location>
</feature>
<reference evidence="4" key="1">
    <citation type="journal article" date="2021" name="Nat. Commun.">
        <title>Genetic determinants of endophytism in the Arabidopsis root mycobiome.</title>
        <authorList>
            <person name="Mesny F."/>
            <person name="Miyauchi S."/>
            <person name="Thiergart T."/>
            <person name="Pickel B."/>
            <person name="Atanasova L."/>
            <person name="Karlsson M."/>
            <person name="Huettel B."/>
            <person name="Barry K.W."/>
            <person name="Haridas S."/>
            <person name="Chen C."/>
            <person name="Bauer D."/>
            <person name="Andreopoulos W."/>
            <person name="Pangilinan J."/>
            <person name="LaButti K."/>
            <person name="Riley R."/>
            <person name="Lipzen A."/>
            <person name="Clum A."/>
            <person name="Drula E."/>
            <person name="Henrissat B."/>
            <person name="Kohler A."/>
            <person name="Grigoriev I.V."/>
            <person name="Martin F.M."/>
            <person name="Hacquard S."/>
        </authorList>
    </citation>
    <scope>NUCLEOTIDE SEQUENCE</scope>
    <source>
        <strain evidence="4">MPI-CAGE-CH-0243</strain>
    </source>
</reference>
<accession>A0A9P9IEL6</accession>
<feature type="domain" description="Cyclin C-terminal" evidence="3">
    <location>
        <begin position="194"/>
        <end position="325"/>
    </location>
</feature>
<dbReference type="AlphaFoldDB" id="A0A9P9IEL6"/>
<dbReference type="InterPro" id="IPR031658">
    <property type="entry name" value="Cyclin_C_2"/>
</dbReference>
<proteinExistence type="predicted"/>
<dbReference type="InterPro" id="IPR036915">
    <property type="entry name" value="Cyclin-like_sf"/>
</dbReference>
<evidence type="ECO:0000256" key="1">
    <source>
        <dbReference type="ARBA" id="ARBA00023127"/>
    </source>
</evidence>
<evidence type="ECO:0000259" key="3">
    <source>
        <dbReference type="Pfam" id="PF16899"/>
    </source>
</evidence>
<evidence type="ECO:0000313" key="4">
    <source>
        <dbReference type="EMBL" id="KAH7117002.1"/>
    </source>
</evidence>
<gene>
    <name evidence="4" type="ORF">B0J11DRAFT_494602</name>
</gene>
<dbReference type="Proteomes" id="UP000700596">
    <property type="component" value="Unassembled WGS sequence"/>
</dbReference>
<dbReference type="SUPFAM" id="SSF47954">
    <property type="entry name" value="Cyclin-like"/>
    <property type="match status" value="2"/>
</dbReference>
<evidence type="ECO:0000256" key="2">
    <source>
        <dbReference type="SAM" id="MobiDB-lite"/>
    </source>
</evidence>
<dbReference type="Pfam" id="PF16899">
    <property type="entry name" value="Cyclin_C_2"/>
    <property type="match status" value="1"/>
</dbReference>
<evidence type="ECO:0000313" key="5">
    <source>
        <dbReference type="Proteomes" id="UP000700596"/>
    </source>
</evidence>
<dbReference type="GO" id="GO:0016538">
    <property type="term" value="F:cyclin-dependent protein serine/threonine kinase regulator activity"/>
    <property type="evidence" value="ECO:0007669"/>
    <property type="project" value="InterPro"/>
</dbReference>
<organism evidence="4 5">
    <name type="scientific">Dendryphion nanum</name>
    <dbReference type="NCBI Taxonomy" id="256645"/>
    <lineage>
        <taxon>Eukaryota</taxon>
        <taxon>Fungi</taxon>
        <taxon>Dikarya</taxon>
        <taxon>Ascomycota</taxon>
        <taxon>Pezizomycotina</taxon>
        <taxon>Dothideomycetes</taxon>
        <taxon>Pleosporomycetidae</taxon>
        <taxon>Pleosporales</taxon>
        <taxon>Torulaceae</taxon>
        <taxon>Dendryphion</taxon>
    </lineage>
</organism>
<keyword evidence="5" id="KW-1185">Reference proteome</keyword>
<dbReference type="CDD" id="cd20525">
    <property type="entry name" value="CYCLIN_CCNH_rpt2"/>
    <property type="match status" value="1"/>
</dbReference>
<keyword evidence="1" id="KW-0195">Cyclin</keyword>
<sequence length="430" mass="47996">MQVNEDFIYRSSSQYRNWSFTPAQLAEQRQKTNLQAAERVKANVARQRAERNRQLDGASVSESERANGSGLDTGTSTPIPLDREVNCLTVAEEKRLLDYFCAQAQLLGNFLEFPIEVTATGIQFVRRFYLYNSPMTYEPQTISRSIMFIANKVEGFGLSAKNYALKLPNTTADTVIAPEYLIVQGLRFTFDVRHPFRGLRGGHIEMMEMASGNAPVLPEIGLSADDIQTAMLVLPNTPNGPPTDLAVPELVTRIQNAYAGTSDILKSAALLTDAYFHYTPSQVWLAAHLMKDEPLTLFYISTKLPTSSPTYPKLLSTLRACGDLLRTHNTDLDRLTKEEKDARQKREKEEIGALVKKLKACRDPDKMDLVKLNEAQKRDAVKANGELEENKAKRRKVAREGFQKESDSFWGPELPKNKNSANGAGNSSAA</sequence>
<dbReference type="OrthoDB" id="340962at2759"/>
<protein>
    <recommendedName>
        <fullName evidence="3">Cyclin C-terminal domain-containing protein</fullName>
    </recommendedName>
</protein>
<feature type="region of interest" description="Disordered" evidence="2">
    <location>
        <begin position="376"/>
        <end position="430"/>
    </location>
</feature>
<dbReference type="PANTHER" id="PTHR10026">
    <property type="entry name" value="CYCLIN"/>
    <property type="match status" value="1"/>
</dbReference>
<feature type="region of interest" description="Disordered" evidence="2">
    <location>
        <begin position="43"/>
        <end position="78"/>
    </location>
</feature>
<name>A0A9P9IEL6_9PLEO</name>